<dbReference type="PANTHER" id="PTHR28398">
    <property type="entry name" value="SYNAPTONEMAL COMPLEX CENTRAL ELEMENT PROTEIN 2"/>
    <property type="match status" value="1"/>
</dbReference>
<dbReference type="PANTHER" id="PTHR28398:SF1">
    <property type="entry name" value="SYNAPTONEMAL COMPLEX CENTRAL ELEMENT PROTEIN 2"/>
    <property type="match status" value="1"/>
</dbReference>
<evidence type="ECO:0008006" key="3">
    <source>
        <dbReference type="Google" id="ProtNLM"/>
    </source>
</evidence>
<dbReference type="GeneTree" id="ENSGT00950000185979"/>
<sequence>MGSFRDSLLMKVSSLTEKLEERIFSIYDHHNQLIQEKLHEFSETTERIRRMETELQQVCHTMEMAFNDLCSPPEPSFVDGERLKAGDSSPKDQCVDVVGT</sequence>
<dbReference type="OMA" id="MEMAFND"/>
<dbReference type="GO" id="GO:0007130">
    <property type="term" value="P:synaptonemal complex assembly"/>
    <property type="evidence" value="ECO:0007669"/>
    <property type="project" value="InterPro"/>
</dbReference>
<accession>A0A8D0H8Q5</accession>
<dbReference type="GO" id="GO:0000801">
    <property type="term" value="C:central element"/>
    <property type="evidence" value="ECO:0007669"/>
    <property type="project" value="InterPro"/>
</dbReference>
<evidence type="ECO:0000313" key="2">
    <source>
        <dbReference type="Proteomes" id="UP000694392"/>
    </source>
</evidence>
<dbReference type="InterPro" id="IPR034609">
    <property type="entry name" value="Syce2"/>
</dbReference>
<reference evidence="1" key="2">
    <citation type="submission" date="2025-09" db="UniProtKB">
        <authorList>
            <consortium name="Ensembl"/>
        </authorList>
    </citation>
    <scope>IDENTIFICATION</scope>
</reference>
<reference evidence="1" key="1">
    <citation type="submission" date="2025-08" db="UniProtKB">
        <authorList>
            <consortium name="Ensembl"/>
        </authorList>
    </citation>
    <scope>IDENTIFICATION</scope>
</reference>
<keyword evidence="2" id="KW-1185">Reference proteome</keyword>
<protein>
    <recommendedName>
        <fullName evidence="3">Synaptonemal complex central element protein 2</fullName>
    </recommendedName>
</protein>
<dbReference type="Proteomes" id="UP000694392">
    <property type="component" value="Unplaced"/>
</dbReference>
<dbReference type="Ensembl" id="ENSSPUT00000017258.1">
    <property type="protein sequence ID" value="ENSSPUP00000016192.1"/>
    <property type="gene ID" value="ENSSPUG00000012528.1"/>
</dbReference>
<organism evidence="1 2">
    <name type="scientific">Sphenodon punctatus</name>
    <name type="common">Tuatara</name>
    <name type="synonym">Hatteria punctata</name>
    <dbReference type="NCBI Taxonomy" id="8508"/>
    <lineage>
        <taxon>Eukaryota</taxon>
        <taxon>Metazoa</taxon>
        <taxon>Chordata</taxon>
        <taxon>Craniata</taxon>
        <taxon>Vertebrata</taxon>
        <taxon>Euteleostomi</taxon>
        <taxon>Lepidosauria</taxon>
        <taxon>Sphenodontia</taxon>
        <taxon>Sphenodontidae</taxon>
        <taxon>Sphenodon</taxon>
    </lineage>
</organism>
<dbReference type="AlphaFoldDB" id="A0A8D0H8Q5"/>
<name>A0A8D0H8Q5_SPHPU</name>
<evidence type="ECO:0000313" key="1">
    <source>
        <dbReference type="Ensembl" id="ENSSPUP00000016192.1"/>
    </source>
</evidence>
<proteinExistence type="predicted"/>